<dbReference type="InterPro" id="IPR036866">
    <property type="entry name" value="RibonucZ/Hydroxyglut_hydro"/>
</dbReference>
<protein>
    <recommendedName>
        <fullName evidence="3">Metallo-beta-lactamase domain-containing protein</fullName>
    </recommendedName>
</protein>
<dbReference type="OrthoDB" id="9769355at2"/>
<dbReference type="Gene3D" id="3.60.15.10">
    <property type="entry name" value="Ribonuclease Z/Hydroxyacylglutathione hydrolase-like"/>
    <property type="match status" value="1"/>
</dbReference>
<dbReference type="RefSeq" id="WP_011524315.1">
    <property type="nucleotide sequence ID" value="NC_008009.1"/>
</dbReference>
<dbReference type="AlphaFoldDB" id="Q1IKT4"/>
<sequence>MHVTWVNHASFVVSAANVSIMSDPWLEGTAFDDGWGLLSATKFGYEEFRDITHIFITHEHPDHFSPKSLRGIAPEHRARITVLYHKTRDRRVLQYCASLGFKTQELPEEEWFALAPGFEVFCGRTGLIDSWLAYRADGKVILNLNDCIYTTKAKLLPIRERLGKPDALFTQFSYADWAGNPEDEERHKQHAQRKLAQMKMQCEVFEPRVVVPCASFVWFCHKENYFMNAHANRIGDVHRFCTEDVKCASVVLYPGDQWEVVTEHDSESAIRKYNEDYASLPSRPLVSSPEIPIEKLKDAYRNYIRKARAKNTPKLLELIPASVVFLSDLGKKVRISMKHGIEVLAEGDATPADISLGSESLHYCYLFDWGGATLGVNGRYTVPPQGRPRRFFWNFQVQSYNASGVRFDMKMVSIIAARKILSKFGVPVLETLDV</sequence>
<evidence type="ECO:0000313" key="2">
    <source>
        <dbReference type="Proteomes" id="UP000002432"/>
    </source>
</evidence>
<gene>
    <name evidence="1" type="ordered locus">Acid345_3515</name>
</gene>
<accession>Q1IKT4</accession>
<dbReference type="KEGG" id="aba:Acid345_3515"/>
<proteinExistence type="predicted"/>
<evidence type="ECO:0008006" key="3">
    <source>
        <dbReference type="Google" id="ProtNLM"/>
    </source>
</evidence>
<dbReference type="Pfam" id="PF13483">
    <property type="entry name" value="Lactamase_B_3"/>
    <property type="match status" value="1"/>
</dbReference>
<dbReference type="eggNOG" id="COG2220">
    <property type="taxonomic scope" value="Bacteria"/>
</dbReference>
<dbReference type="SUPFAM" id="SSF56281">
    <property type="entry name" value="Metallo-hydrolase/oxidoreductase"/>
    <property type="match status" value="1"/>
</dbReference>
<reference evidence="1 2" key="1">
    <citation type="journal article" date="2009" name="Appl. Environ. Microbiol.">
        <title>Three genomes from the phylum Acidobacteria provide insight into the lifestyles of these microorganisms in soils.</title>
        <authorList>
            <person name="Ward N.L."/>
            <person name="Challacombe J.F."/>
            <person name="Janssen P.H."/>
            <person name="Henrissat B."/>
            <person name="Coutinho P.M."/>
            <person name="Wu M."/>
            <person name="Xie G."/>
            <person name="Haft D.H."/>
            <person name="Sait M."/>
            <person name="Badger J."/>
            <person name="Barabote R.D."/>
            <person name="Bradley B."/>
            <person name="Brettin T.S."/>
            <person name="Brinkac L.M."/>
            <person name="Bruce D."/>
            <person name="Creasy T."/>
            <person name="Daugherty S.C."/>
            <person name="Davidsen T.M."/>
            <person name="DeBoy R.T."/>
            <person name="Detter J.C."/>
            <person name="Dodson R.J."/>
            <person name="Durkin A.S."/>
            <person name="Ganapathy A."/>
            <person name="Gwinn-Giglio M."/>
            <person name="Han C.S."/>
            <person name="Khouri H."/>
            <person name="Kiss H."/>
            <person name="Kothari S.P."/>
            <person name="Madupu R."/>
            <person name="Nelson K.E."/>
            <person name="Nelson W.C."/>
            <person name="Paulsen I."/>
            <person name="Penn K."/>
            <person name="Ren Q."/>
            <person name="Rosovitz M.J."/>
            <person name="Selengut J.D."/>
            <person name="Shrivastava S."/>
            <person name="Sullivan S.A."/>
            <person name="Tapia R."/>
            <person name="Thompson L.S."/>
            <person name="Watkins K.L."/>
            <person name="Yang Q."/>
            <person name="Yu C."/>
            <person name="Zafar N."/>
            <person name="Zhou L."/>
            <person name="Kuske C.R."/>
        </authorList>
    </citation>
    <scope>NUCLEOTIDE SEQUENCE [LARGE SCALE GENOMIC DNA]</scope>
    <source>
        <strain evidence="1 2">Ellin345</strain>
    </source>
</reference>
<dbReference type="HOGENOM" id="CLU_596842_0_0_0"/>
<dbReference type="Proteomes" id="UP000002432">
    <property type="component" value="Chromosome"/>
</dbReference>
<dbReference type="EMBL" id="CP000360">
    <property type="protein sequence ID" value="ABF42516.1"/>
    <property type="molecule type" value="Genomic_DNA"/>
</dbReference>
<dbReference type="STRING" id="204669.Acid345_3515"/>
<organism evidence="1 2">
    <name type="scientific">Koribacter versatilis (strain Ellin345)</name>
    <dbReference type="NCBI Taxonomy" id="204669"/>
    <lineage>
        <taxon>Bacteria</taxon>
        <taxon>Pseudomonadati</taxon>
        <taxon>Acidobacteriota</taxon>
        <taxon>Terriglobia</taxon>
        <taxon>Terriglobales</taxon>
        <taxon>Candidatus Korobacteraceae</taxon>
        <taxon>Candidatus Korobacter</taxon>
    </lineage>
</organism>
<evidence type="ECO:0000313" key="1">
    <source>
        <dbReference type="EMBL" id="ABF42516.1"/>
    </source>
</evidence>
<dbReference type="EnsemblBacteria" id="ABF42516">
    <property type="protein sequence ID" value="ABF42516"/>
    <property type="gene ID" value="Acid345_3515"/>
</dbReference>
<keyword evidence="2" id="KW-1185">Reference proteome</keyword>
<name>Q1IKT4_KORVE</name>